<dbReference type="Proteomes" id="UP000305939">
    <property type="component" value="Unassembled WGS sequence"/>
</dbReference>
<dbReference type="OrthoDB" id="1435518at2"/>
<evidence type="ECO:0008006" key="3">
    <source>
        <dbReference type="Google" id="ProtNLM"/>
    </source>
</evidence>
<keyword evidence="2" id="KW-1185">Reference proteome</keyword>
<dbReference type="PROSITE" id="PS51257">
    <property type="entry name" value="PROKAR_LIPOPROTEIN"/>
    <property type="match status" value="1"/>
</dbReference>
<dbReference type="RefSeq" id="WP_136336086.1">
    <property type="nucleotide sequence ID" value="NZ_QXMP01000012.1"/>
</dbReference>
<protein>
    <recommendedName>
        <fullName evidence="3">Lipoprotein</fullName>
    </recommendedName>
</protein>
<dbReference type="AlphaFoldDB" id="A0A4S3M0L0"/>
<reference evidence="1 2" key="1">
    <citation type="submission" date="2019-04" db="EMBL/GenBank/DDBJ databases">
        <title>Draft genome sequence of Robertkochia marina CC-AMO-30D.</title>
        <authorList>
            <person name="Hameed A."/>
            <person name="Lin S.-Y."/>
            <person name="Shahina M."/>
            <person name="Lai W.-A."/>
            <person name="Young C.-C."/>
        </authorList>
    </citation>
    <scope>NUCLEOTIDE SEQUENCE [LARGE SCALE GENOMIC DNA]</scope>
    <source>
        <strain evidence="1 2">CC-AMO-30D</strain>
    </source>
</reference>
<comment type="caution">
    <text evidence="1">The sequence shown here is derived from an EMBL/GenBank/DDBJ whole genome shotgun (WGS) entry which is preliminary data.</text>
</comment>
<evidence type="ECO:0000313" key="2">
    <source>
        <dbReference type="Proteomes" id="UP000305939"/>
    </source>
</evidence>
<sequence length="260" mass="28010">MKRLFYTLVLISGLVSCSSSDDDSTGVGEYYPLAEGSFWTYDVTAAENGRDSIYTKETLVIDGSEYQAFEARTPVYGLYTGLLSQSFVRSENGKLWVRGQFDLLLDLPVPVVLDLEDLIILDTGRDGGSLLGEQSSQVVIPFEGNTITLDLTVVSEMLDGNNSITVNGTTYNDVAGSVISVNGTGVISGTLDGVPVTVPVLAQQEILRMELYFARDIGLVYAAATLNAVFSNLDAAGITFPDINNELIIQELDTYSVSTP</sequence>
<proteinExistence type="predicted"/>
<organism evidence="1 2">
    <name type="scientific">Robertkochia marina</name>
    <dbReference type="NCBI Taxonomy" id="1227945"/>
    <lineage>
        <taxon>Bacteria</taxon>
        <taxon>Pseudomonadati</taxon>
        <taxon>Bacteroidota</taxon>
        <taxon>Flavobacteriia</taxon>
        <taxon>Flavobacteriales</taxon>
        <taxon>Flavobacteriaceae</taxon>
        <taxon>Robertkochia</taxon>
    </lineage>
</organism>
<evidence type="ECO:0000313" key="1">
    <source>
        <dbReference type="EMBL" id="THD67881.1"/>
    </source>
</evidence>
<accession>A0A4S3M0L0</accession>
<dbReference type="EMBL" id="SSMC01000002">
    <property type="protein sequence ID" value="THD67881.1"/>
    <property type="molecule type" value="Genomic_DNA"/>
</dbReference>
<name>A0A4S3M0L0_9FLAO</name>
<gene>
    <name evidence="1" type="ORF">E7Z59_09535</name>
</gene>